<dbReference type="InterPro" id="IPR031311">
    <property type="entry name" value="CHIT_BIND_RR_consensus"/>
</dbReference>
<feature type="chain" id="PRO_5005573217" evidence="4">
    <location>
        <begin position="17"/>
        <end position="108"/>
    </location>
</feature>
<dbReference type="PROSITE" id="PS00233">
    <property type="entry name" value="CHIT_BIND_RR_1"/>
    <property type="match status" value="1"/>
</dbReference>
<keyword evidence="1 3" id="KW-0193">Cuticle</keyword>
<dbReference type="PANTHER" id="PTHR10380">
    <property type="entry name" value="CUTICLE PROTEIN"/>
    <property type="match status" value="1"/>
</dbReference>
<protein>
    <submittedName>
        <fullName evidence="5">Larvae cuticle protein</fullName>
    </submittedName>
</protein>
<dbReference type="STRING" id="104452.A0A0L7LB46"/>
<evidence type="ECO:0000256" key="3">
    <source>
        <dbReference type="PROSITE-ProRule" id="PRU00497"/>
    </source>
</evidence>
<evidence type="ECO:0000313" key="5">
    <source>
        <dbReference type="EMBL" id="KOB72624.1"/>
    </source>
</evidence>
<dbReference type="InterPro" id="IPR000618">
    <property type="entry name" value="Insect_cuticle"/>
</dbReference>
<dbReference type="GO" id="GO:0008010">
    <property type="term" value="F:structural constituent of chitin-based larval cuticle"/>
    <property type="evidence" value="ECO:0007669"/>
    <property type="project" value="TreeGrafter"/>
</dbReference>
<dbReference type="EMBL" id="JTDY01001889">
    <property type="protein sequence ID" value="KOB72624.1"/>
    <property type="molecule type" value="Genomic_DNA"/>
</dbReference>
<evidence type="ECO:0000313" key="6">
    <source>
        <dbReference type="Proteomes" id="UP000037510"/>
    </source>
</evidence>
<evidence type="ECO:0000256" key="2">
    <source>
        <dbReference type="ARBA" id="ARBA00022729"/>
    </source>
</evidence>
<dbReference type="AlphaFoldDB" id="A0A0L7LB46"/>
<reference evidence="5 6" key="1">
    <citation type="journal article" date="2015" name="Genome Biol. Evol.">
        <title>The genome of winter moth (Operophtera brumata) provides a genomic perspective on sexual dimorphism and phenology.</title>
        <authorList>
            <person name="Derks M.F."/>
            <person name="Smit S."/>
            <person name="Salis L."/>
            <person name="Schijlen E."/>
            <person name="Bossers A."/>
            <person name="Mateman C."/>
            <person name="Pijl A.S."/>
            <person name="de Ridder D."/>
            <person name="Groenen M.A."/>
            <person name="Visser M.E."/>
            <person name="Megens H.J."/>
        </authorList>
    </citation>
    <scope>NUCLEOTIDE SEQUENCE [LARGE SCALE GENOMIC DNA]</scope>
    <source>
        <strain evidence="5">WM2013NL</strain>
        <tissue evidence="5">Head and thorax</tissue>
    </source>
</reference>
<dbReference type="PANTHER" id="PTHR10380:SF218">
    <property type="entry name" value="ADULT CUTICLE PROTEIN 65AA-RELATED"/>
    <property type="match status" value="1"/>
</dbReference>
<dbReference type="PROSITE" id="PS51155">
    <property type="entry name" value="CHIT_BIND_RR_2"/>
    <property type="match status" value="1"/>
</dbReference>
<accession>A0A0L7LB46</accession>
<dbReference type="PRINTS" id="PR00947">
    <property type="entry name" value="CUTICLE"/>
</dbReference>
<proteinExistence type="predicted"/>
<dbReference type="InterPro" id="IPR050468">
    <property type="entry name" value="Cuticle_Struct_Prot"/>
</dbReference>
<gene>
    <name evidence="5" type="ORF">OBRU01_11957</name>
</gene>
<sequence>MKSFIVLALFVAAAVAAPPSDIDRDAQVLRYDNDNIGVGPFSWAYQTSNGISQQEQGELKNAGTENEAIEVRGQFSYTGPDGVVYSVSYIANEGGFQPQGAHLPQVAV</sequence>
<feature type="signal peptide" evidence="4">
    <location>
        <begin position="1"/>
        <end position="16"/>
    </location>
</feature>
<evidence type="ECO:0000256" key="1">
    <source>
        <dbReference type="ARBA" id="ARBA00022460"/>
    </source>
</evidence>
<keyword evidence="6" id="KW-1185">Reference proteome</keyword>
<organism evidence="5 6">
    <name type="scientific">Operophtera brumata</name>
    <name type="common">Winter moth</name>
    <name type="synonym">Phalaena brumata</name>
    <dbReference type="NCBI Taxonomy" id="104452"/>
    <lineage>
        <taxon>Eukaryota</taxon>
        <taxon>Metazoa</taxon>
        <taxon>Ecdysozoa</taxon>
        <taxon>Arthropoda</taxon>
        <taxon>Hexapoda</taxon>
        <taxon>Insecta</taxon>
        <taxon>Pterygota</taxon>
        <taxon>Neoptera</taxon>
        <taxon>Endopterygota</taxon>
        <taxon>Lepidoptera</taxon>
        <taxon>Glossata</taxon>
        <taxon>Ditrysia</taxon>
        <taxon>Geometroidea</taxon>
        <taxon>Geometridae</taxon>
        <taxon>Larentiinae</taxon>
        <taxon>Operophtera</taxon>
    </lineage>
</organism>
<keyword evidence="2 4" id="KW-0732">Signal</keyword>
<name>A0A0L7LB46_OPEBR</name>
<evidence type="ECO:0000256" key="4">
    <source>
        <dbReference type="SAM" id="SignalP"/>
    </source>
</evidence>
<dbReference type="Proteomes" id="UP000037510">
    <property type="component" value="Unassembled WGS sequence"/>
</dbReference>
<comment type="caution">
    <text evidence="5">The sequence shown here is derived from an EMBL/GenBank/DDBJ whole genome shotgun (WGS) entry which is preliminary data.</text>
</comment>
<dbReference type="GO" id="GO:0062129">
    <property type="term" value="C:chitin-based extracellular matrix"/>
    <property type="evidence" value="ECO:0007669"/>
    <property type="project" value="TreeGrafter"/>
</dbReference>
<dbReference type="Pfam" id="PF00379">
    <property type="entry name" value="Chitin_bind_4"/>
    <property type="match status" value="1"/>
</dbReference>